<evidence type="ECO:0000256" key="3">
    <source>
        <dbReference type="ARBA" id="ARBA00023163"/>
    </source>
</evidence>
<dbReference type="Pfam" id="PF12625">
    <property type="entry name" value="Arabinose_bd"/>
    <property type="match status" value="1"/>
</dbReference>
<dbReference type="SUPFAM" id="SSF46689">
    <property type="entry name" value="Homeodomain-like"/>
    <property type="match status" value="1"/>
</dbReference>
<gene>
    <name evidence="5" type="primary">oruR_2</name>
    <name evidence="5" type="ORF">GCM10009096_19040</name>
</gene>
<sequence>MTFDLENFDRPVMSPQVARLIVDILDDMNVSLVELFDRLDFDQGLLADDEAFLSFNQMFGLIDAALRLSPIPWLGLKVGGAETVGTWGALGYAIMSSANEIEATKIGQKYYQAAPSLIQTTTRIEAGRQRIQMDPIYPIERLVPFCVEENIVGIMRLSSEYLQEPMNPLEISLTYSKPVYARKYREYFDCPISYDQPENLVWTRVPTEQPLRTSDSASAQICLKLAEQLVAKHRGEDDFLLQVRRELLRHPGDMPDMEKVAATLAMSSRTLRRKLNALDTSFRQVQDDVRKNLALDYLRNTAMTIDQIADRLGYTESTNFRRAFKQWTMESPSHFRK</sequence>
<dbReference type="PANTHER" id="PTHR47894">
    <property type="entry name" value="HTH-TYPE TRANSCRIPTIONAL REGULATOR GADX"/>
    <property type="match status" value="1"/>
</dbReference>
<evidence type="ECO:0000313" key="6">
    <source>
        <dbReference type="Proteomes" id="UP001500713"/>
    </source>
</evidence>
<proteinExistence type="predicted"/>
<dbReference type="Gene3D" id="1.10.10.60">
    <property type="entry name" value="Homeodomain-like"/>
    <property type="match status" value="1"/>
</dbReference>
<feature type="domain" description="HTH araC/xylS-type" evidence="4">
    <location>
        <begin position="237"/>
        <end position="337"/>
    </location>
</feature>
<accession>A0ABP3KDT0</accession>
<protein>
    <submittedName>
        <fullName evidence="5">Ornithine utilization transcriptional regulator OruR</fullName>
    </submittedName>
</protein>
<dbReference type="EMBL" id="BAAAEM010000002">
    <property type="protein sequence ID" value="GAA0477348.1"/>
    <property type="molecule type" value="Genomic_DNA"/>
</dbReference>
<evidence type="ECO:0000256" key="1">
    <source>
        <dbReference type="ARBA" id="ARBA00023015"/>
    </source>
</evidence>
<dbReference type="InterPro" id="IPR032687">
    <property type="entry name" value="AraC-type_N"/>
</dbReference>
<keyword evidence="1" id="KW-0805">Transcription regulation</keyword>
<name>A0ABP3KDT0_9SPHN</name>
<dbReference type="SMART" id="SM00342">
    <property type="entry name" value="HTH_ARAC"/>
    <property type="match status" value="1"/>
</dbReference>
<keyword evidence="6" id="KW-1185">Reference proteome</keyword>
<comment type="caution">
    <text evidence="5">The sequence shown here is derived from an EMBL/GenBank/DDBJ whole genome shotgun (WGS) entry which is preliminary data.</text>
</comment>
<evidence type="ECO:0000256" key="2">
    <source>
        <dbReference type="ARBA" id="ARBA00023125"/>
    </source>
</evidence>
<dbReference type="InterPro" id="IPR009057">
    <property type="entry name" value="Homeodomain-like_sf"/>
</dbReference>
<reference evidence="6" key="1">
    <citation type="journal article" date="2019" name="Int. J. Syst. Evol. Microbiol.">
        <title>The Global Catalogue of Microorganisms (GCM) 10K type strain sequencing project: providing services to taxonomists for standard genome sequencing and annotation.</title>
        <authorList>
            <consortium name="The Broad Institute Genomics Platform"/>
            <consortium name="The Broad Institute Genome Sequencing Center for Infectious Disease"/>
            <person name="Wu L."/>
            <person name="Ma J."/>
        </authorList>
    </citation>
    <scope>NUCLEOTIDE SEQUENCE [LARGE SCALE GENOMIC DNA]</scope>
    <source>
        <strain evidence="6">JCM 14162</strain>
    </source>
</reference>
<keyword evidence="2" id="KW-0238">DNA-binding</keyword>
<dbReference type="InterPro" id="IPR018060">
    <property type="entry name" value="HTH_AraC"/>
</dbReference>
<evidence type="ECO:0000259" key="4">
    <source>
        <dbReference type="PROSITE" id="PS01124"/>
    </source>
</evidence>
<dbReference type="RefSeq" id="WP_229954769.1">
    <property type="nucleotide sequence ID" value="NZ_BAAAEM010000002.1"/>
</dbReference>
<keyword evidence="3" id="KW-0804">Transcription</keyword>
<organism evidence="5 6">
    <name type="scientific">Parasphingorhabdus litoris</name>
    <dbReference type="NCBI Taxonomy" id="394733"/>
    <lineage>
        <taxon>Bacteria</taxon>
        <taxon>Pseudomonadati</taxon>
        <taxon>Pseudomonadota</taxon>
        <taxon>Alphaproteobacteria</taxon>
        <taxon>Sphingomonadales</taxon>
        <taxon>Sphingomonadaceae</taxon>
        <taxon>Parasphingorhabdus</taxon>
    </lineage>
</organism>
<dbReference type="Pfam" id="PF12833">
    <property type="entry name" value="HTH_18"/>
    <property type="match status" value="1"/>
</dbReference>
<dbReference type="Proteomes" id="UP001500713">
    <property type="component" value="Unassembled WGS sequence"/>
</dbReference>
<dbReference type="PANTHER" id="PTHR47894:SF1">
    <property type="entry name" value="HTH-TYPE TRANSCRIPTIONAL REGULATOR VQSM"/>
    <property type="match status" value="1"/>
</dbReference>
<evidence type="ECO:0000313" key="5">
    <source>
        <dbReference type="EMBL" id="GAA0477348.1"/>
    </source>
</evidence>
<dbReference type="PROSITE" id="PS01124">
    <property type="entry name" value="HTH_ARAC_FAMILY_2"/>
    <property type="match status" value="1"/>
</dbReference>